<dbReference type="AlphaFoldDB" id="A0A9W8GVH6"/>
<proteinExistence type="inferred from homology"/>
<dbReference type="Pfam" id="PF04111">
    <property type="entry name" value="APG6"/>
    <property type="match status" value="1"/>
</dbReference>
<dbReference type="GO" id="GO:0034272">
    <property type="term" value="C:phosphatidylinositol 3-kinase complex, class III, type II"/>
    <property type="evidence" value="ECO:0007669"/>
    <property type="project" value="TreeGrafter"/>
</dbReference>
<evidence type="ECO:0000256" key="1">
    <source>
        <dbReference type="ARBA" id="ARBA00005965"/>
    </source>
</evidence>
<organism evidence="5 6">
    <name type="scientific">Coemansia pectinata</name>
    <dbReference type="NCBI Taxonomy" id="1052879"/>
    <lineage>
        <taxon>Eukaryota</taxon>
        <taxon>Fungi</taxon>
        <taxon>Fungi incertae sedis</taxon>
        <taxon>Zoopagomycota</taxon>
        <taxon>Kickxellomycotina</taxon>
        <taxon>Kickxellomycetes</taxon>
        <taxon>Kickxellales</taxon>
        <taxon>Kickxellaceae</taxon>
        <taxon>Coemansia</taxon>
    </lineage>
</organism>
<feature type="region of interest" description="Disordered" evidence="3">
    <location>
        <begin position="188"/>
        <end position="232"/>
    </location>
</feature>
<feature type="region of interest" description="Disordered" evidence="3">
    <location>
        <begin position="125"/>
        <end position="155"/>
    </location>
</feature>
<comment type="similarity">
    <text evidence="1">Belongs to the beclin family.</text>
</comment>
<dbReference type="GO" id="GO:0045324">
    <property type="term" value="P:late endosome to vacuole transport"/>
    <property type="evidence" value="ECO:0007669"/>
    <property type="project" value="TreeGrafter"/>
</dbReference>
<dbReference type="InterPro" id="IPR038274">
    <property type="entry name" value="Atg6/Beclin_C_sf"/>
</dbReference>
<dbReference type="InterPro" id="IPR007243">
    <property type="entry name" value="Atg6/Beclin"/>
</dbReference>
<keyword evidence="6" id="KW-1185">Reference proteome</keyword>
<keyword evidence="2" id="KW-0175">Coiled coil</keyword>
<feature type="compositionally biased region" description="Polar residues" evidence="3">
    <location>
        <begin position="143"/>
        <end position="155"/>
    </location>
</feature>
<dbReference type="GO" id="GO:0006995">
    <property type="term" value="P:cellular response to nitrogen starvation"/>
    <property type="evidence" value="ECO:0007669"/>
    <property type="project" value="TreeGrafter"/>
</dbReference>
<evidence type="ECO:0000256" key="3">
    <source>
        <dbReference type="SAM" id="MobiDB-lite"/>
    </source>
</evidence>
<evidence type="ECO:0000259" key="4">
    <source>
        <dbReference type="Pfam" id="PF04111"/>
    </source>
</evidence>
<dbReference type="PANTHER" id="PTHR12768">
    <property type="entry name" value="BECLIN 1"/>
    <property type="match status" value="1"/>
</dbReference>
<feature type="coiled-coil region" evidence="2">
    <location>
        <begin position="320"/>
        <end position="378"/>
    </location>
</feature>
<evidence type="ECO:0000313" key="6">
    <source>
        <dbReference type="Proteomes" id="UP001140011"/>
    </source>
</evidence>
<reference evidence="5" key="1">
    <citation type="submission" date="2022-07" db="EMBL/GenBank/DDBJ databases">
        <title>Phylogenomic reconstructions and comparative analyses of Kickxellomycotina fungi.</title>
        <authorList>
            <person name="Reynolds N.K."/>
            <person name="Stajich J.E."/>
            <person name="Barry K."/>
            <person name="Grigoriev I.V."/>
            <person name="Crous P."/>
            <person name="Smith M.E."/>
        </authorList>
    </citation>
    <scope>NUCLEOTIDE SEQUENCE</scope>
    <source>
        <strain evidence="5">BCRC 34297</strain>
    </source>
</reference>
<dbReference type="Proteomes" id="UP001140011">
    <property type="component" value="Unassembled WGS sequence"/>
</dbReference>
<comment type="caution">
    <text evidence="5">The sequence shown here is derived from an EMBL/GenBank/DDBJ whole genome shotgun (WGS) entry which is preliminary data.</text>
</comment>
<dbReference type="Gene3D" id="1.10.418.40">
    <property type="entry name" value="Autophagy protein 6/Beclin 1"/>
    <property type="match status" value="1"/>
</dbReference>
<dbReference type="InterPro" id="IPR040455">
    <property type="entry name" value="Atg6_BARA"/>
</dbReference>
<dbReference type="GO" id="GO:0000423">
    <property type="term" value="P:mitophagy"/>
    <property type="evidence" value="ECO:0007669"/>
    <property type="project" value="TreeGrafter"/>
</dbReference>
<dbReference type="EMBL" id="JANBUH010000134">
    <property type="protein sequence ID" value="KAJ2754187.1"/>
    <property type="molecule type" value="Genomic_DNA"/>
</dbReference>
<protein>
    <submittedName>
        <fullName evidence="5">Autophagy protein</fullName>
    </submittedName>
</protein>
<sequence>MSHSPHHACKRCSRLIDFADDAWKNLSAKGAGALVATLPPERSKELSALLSVQVTRREPIDVTRVLSHSFRYDQLARLPSGAISGSKSSTQLMRGSLDLVIDSSHNIRAQSEPQRNIALPEGSSLDNMLKHQDHNGKGAAASPTPSELATGNTSSQGDSFILLSSSQLHPFHFGSDALASPLDAGYRQAHPTTSAREGGMLTAGDVGEGDSQSVTSSGRLAPARHLPVDASGQRDGVSETFAIIGRVMDRLEEQSALVHPMCEDCAETMLRLLDREVADSVHEREIATGIGRAAELAAPLTELQSLDKGIVAGQSVAADVLELERDLKRQSELEHTLEEALAMLDSQLEGLCTQMAELDQEAERLDELESRYHLELNDHNYVLERCESEQWALDDKYARLTAQLTQLQRTNVYNDVFNITVVDGIASINGFRLGGRSSPHSVEWSEINAAWGQALLLLQTVARRLSYDFLDYKLIPMGSYSRIERVSDSATSYELFGSGDMYLGRLFQNRRFDSAMVAYLACLDQIAQLIMSLSPQLRLPYKIEQDKVGGLSIKPQLGGDDVWTKACKNALLDARWALAFASSYATTAD</sequence>
<dbReference type="PANTHER" id="PTHR12768:SF4">
    <property type="entry name" value="BECLIN-1"/>
    <property type="match status" value="1"/>
</dbReference>
<accession>A0A9W8GVH6</accession>
<feature type="domain" description="Atg6 BARA" evidence="4">
    <location>
        <begin position="407"/>
        <end position="583"/>
    </location>
</feature>
<name>A0A9W8GVH6_9FUNG</name>
<dbReference type="OrthoDB" id="20368at2759"/>
<gene>
    <name evidence="5" type="primary">atg6</name>
    <name evidence="5" type="ORF">GGI19_002594</name>
</gene>
<evidence type="ECO:0000256" key="2">
    <source>
        <dbReference type="SAM" id="Coils"/>
    </source>
</evidence>
<dbReference type="GO" id="GO:0000045">
    <property type="term" value="P:autophagosome assembly"/>
    <property type="evidence" value="ECO:0007669"/>
    <property type="project" value="TreeGrafter"/>
</dbReference>
<dbReference type="GO" id="GO:0043548">
    <property type="term" value="F:phosphatidylinositol 3-kinase binding"/>
    <property type="evidence" value="ECO:0007669"/>
    <property type="project" value="TreeGrafter"/>
</dbReference>
<evidence type="ECO:0000313" key="5">
    <source>
        <dbReference type="EMBL" id="KAJ2754187.1"/>
    </source>
</evidence>
<dbReference type="GO" id="GO:0030674">
    <property type="term" value="F:protein-macromolecule adaptor activity"/>
    <property type="evidence" value="ECO:0007669"/>
    <property type="project" value="TreeGrafter"/>
</dbReference>
<dbReference type="GO" id="GO:0034271">
    <property type="term" value="C:phosphatidylinositol 3-kinase complex, class III, type I"/>
    <property type="evidence" value="ECO:0007669"/>
    <property type="project" value="TreeGrafter"/>
</dbReference>
<dbReference type="GO" id="GO:0000407">
    <property type="term" value="C:phagophore assembly site"/>
    <property type="evidence" value="ECO:0007669"/>
    <property type="project" value="TreeGrafter"/>
</dbReference>